<organism evidence="1 2">
    <name type="scientific">Pistacia integerrima</name>
    <dbReference type="NCBI Taxonomy" id="434235"/>
    <lineage>
        <taxon>Eukaryota</taxon>
        <taxon>Viridiplantae</taxon>
        <taxon>Streptophyta</taxon>
        <taxon>Embryophyta</taxon>
        <taxon>Tracheophyta</taxon>
        <taxon>Spermatophyta</taxon>
        <taxon>Magnoliopsida</taxon>
        <taxon>eudicotyledons</taxon>
        <taxon>Gunneridae</taxon>
        <taxon>Pentapetalae</taxon>
        <taxon>rosids</taxon>
        <taxon>malvids</taxon>
        <taxon>Sapindales</taxon>
        <taxon>Anacardiaceae</taxon>
        <taxon>Pistacia</taxon>
    </lineage>
</organism>
<comment type="caution">
    <text evidence="1">The sequence shown here is derived from an EMBL/GenBank/DDBJ whole genome shotgun (WGS) entry which is preliminary data.</text>
</comment>
<evidence type="ECO:0000313" key="2">
    <source>
        <dbReference type="Proteomes" id="UP001163603"/>
    </source>
</evidence>
<reference evidence="2" key="1">
    <citation type="journal article" date="2023" name="G3 (Bethesda)">
        <title>Genome assembly and association tests identify interacting loci associated with vigor, precocity, and sex in interspecific pistachio rootstocks.</title>
        <authorList>
            <person name="Palmer W."/>
            <person name="Jacygrad E."/>
            <person name="Sagayaradj S."/>
            <person name="Cavanaugh K."/>
            <person name="Han R."/>
            <person name="Bertier L."/>
            <person name="Beede B."/>
            <person name="Kafkas S."/>
            <person name="Golino D."/>
            <person name="Preece J."/>
            <person name="Michelmore R."/>
        </authorList>
    </citation>
    <scope>NUCLEOTIDE SEQUENCE [LARGE SCALE GENOMIC DNA]</scope>
</reference>
<gene>
    <name evidence="1" type="ORF">Pint_34204</name>
</gene>
<name>A0ACC0X540_9ROSI</name>
<keyword evidence="2" id="KW-1185">Reference proteome</keyword>
<proteinExistence type="predicted"/>
<sequence>MEKKQSKVVGTTKLQISEEGVSHLVGSIIEKGISDKPQSKSFSPTPAPKPTVLPFPVARHRSHGPHWGPVGSNRGSNDVNEDNEDDEDNDISDAFPMAAFANPVHRKSKKDLDLSRWRELITSESGGKIEERGSSFGNIKRKSKDGKETKIDNGRNISCGPSSADKDVVVPVEMDVWTDLNSRVPLDKPKNVVTSSSGFELLDSAADMELDNVNQLNHPENLKEESTGVMSSNSQLGVELISHDDFEAHFEKKDHALQGVVLKKRDKKSSSSTKDFSSRSNNIGNEREPMSLESEIDTENRAWLQSMSPDEIAQAQAEIMEKMDPALLNLLKRRGNDKLKKQKCSSSVLATNSEAVATVEENQSIQDAKGSLRFEGDLSHSQRRQDNGLIQNTGQAVGTLWKAWTGRVEAVRELRFSLDGFVISYDFDPKSESGDNSAQNKLSADNVAERDYLRTEGDPGAAGYTINEAVALTRSAVPGQRAFALHLLASVLDKALHNICENQARYALRYDNKVEGTIDWEAVWAYALGPEPELVLSLRMSLDDNHNNVVLACLKVIQCTLSCDVNEYFFDISEKISIIGKDIFTAPVFRSKPDINLGFLGGGYWKYSAKPSNILVFGEEIMDEENEGKHTIQDDIAVAGQDFAAGLVRMGILPRLCFILETGPTVAMEECIISILIAITRHSPTCANAIMNCERLVQTVVHRFTLNNIAEVQPSKIKSVCLLKVLARSNKKNCTEFVKNGIFQSTTWHLYRSVSSVYEWVKLGRENCKSLSGLMVEQLRFWKVCIQNGYGVSYFPDIFPALCLWLNPPSFEKLIESNVLSEFSSISMEVYLVLEALAARLPKFYSQEQSDCGDFDMETWSWSHVSPLIDTAVKWLVVKRDLCISKFFEGQKVITSEFDLQDSSASPLVWVYSAIMLFLNRVLERVSPEDSINLQGSGKHLPWLPEFVPKIGLEIVKNGFFGFLDADGTGYGTHFAQGISFVEELCHLRRQVEYETSLASVSCLHGLVQLVVSIDNLIQLAKPGVRNPTFQGYNLSRDENILEDGILTGSQVELNCVLRIFMELVASEWKFVQCIEIFGRGGPAPGVGHGWGASGGGFWSSTVLLAQMDARFLIHLLGFFQMVSVSDLPTDEEMTFAVQSINSTLGLCLTAGPRDKIIVEKALEILFQVPVLKFLDLCIRRFQANKRMKLVGWEYKEEDYMLFSKILVSHFKNRWLGSKRKSKAIVENSSSGSKTFKKGSVALDTIPEDLDPSNILSQDHCCTSLAVEWARQSLPLPMHWFLSPIATISSGEHAGLQSASMVLNVAQEPDVLEIAKFGLFFLLGIEAMATFLSTKVPSPVQSVALFWKLHSLSVILLAGMGVLEDEKSRDVFEALQEHYGRLLDEAWASKFSELIPDVNMNLLQTRENCNVELLRFQSEIHESYSTYVETLVEQFAAVSYGDLLYGRQVGVYLHRCVEAPVRLAAWNSLSSARVLELLPPLENCYAKAEGYLEPEEHSKASIFGWNISENELDCNVEYCTIQDDNEEILEAYVKSWTSGALDRAATRKSMAFTLVLHHLSSFIFLLHASGKLLLQNKLVKSLLRDYSRQRQHERMMFDLIRYNKPSQMHGQGDSSLDQSNIDKRFEILTEACEGNSSLLIQVEKLKSSVQSSSL</sequence>
<accession>A0ACC0X540</accession>
<dbReference type="EMBL" id="CM047749">
    <property type="protein sequence ID" value="KAJ0010620.1"/>
    <property type="molecule type" value="Genomic_DNA"/>
</dbReference>
<dbReference type="Proteomes" id="UP001163603">
    <property type="component" value="Chromosome 14"/>
</dbReference>
<evidence type="ECO:0000313" key="1">
    <source>
        <dbReference type="EMBL" id="KAJ0010620.1"/>
    </source>
</evidence>
<protein>
    <submittedName>
        <fullName evidence="1">Uncharacterized protein</fullName>
    </submittedName>
</protein>